<protein>
    <submittedName>
        <fullName evidence="2">DUF4139 domain-containing protein</fullName>
    </submittedName>
</protein>
<dbReference type="InterPro" id="IPR037291">
    <property type="entry name" value="DUF4139"/>
</dbReference>
<dbReference type="Pfam" id="PF13598">
    <property type="entry name" value="DUF4139"/>
    <property type="match status" value="1"/>
</dbReference>
<evidence type="ECO:0000313" key="2">
    <source>
        <dbReference type="EMBL" id="MAG18369.1"/>
    </source>
</evidence>
<dbReference type="EMBL" id="NZBD01000015">
    <property type="protein sequence ID" value="MAG18369.1"/>
    <property type="molecule type" value="Genomic_DNA"/>
</dbReference>
<name>A0A2D6LQA9_9ARCH</name>
<reference evidence="3" key="1">
    <citation type="submission" date="2017-09" db="EMBL/GenBank/DDBJ databases">
        <title>The Reconstruction of 2,631 Draft Metagenome-Assembled Genomes from the Global Oceans.</title>
        <authorList>
            <person name="Tully B.J."/>
            <person name="Graham E.D."/>
            <person name="Heidelberg J.F."/>
        </authorList>
    </citation>
    <scope>NUCLEOTIDE SEQUENCE [LARGE SCALE GENOMIC DNA]</scope>
</reference>
<proteinExistence type="predicted"/>
<dbReference type="AlphaFoldDB" id="A0A2D6LQA9"/>
<evidence type="ECO:0000313" key="3">
    <source>
        <dbReference type="Proteomes" id="UP000226712"/>
    </source>
</evidence>
<dbReference type="PANTHER" id="PTHR38075:SF1">
    <property type="entry name" value="DUF4139 DOMAIN-CONTAINING PROTEIN"/>
    <property type="match status" value="1"/>
</dbReference>
<comment type="caution">
    <text evidence="2">The sequence shown here is derived from an EMBL/GenBank/DDBJ whole genome shotgun (WGS) entry which is preliminary data.</text>
</comment>
<dbReference type="PANTHER" id="PTHR38075">
    <property type="entry name" value="DUF4139 DOMAIN-CONTAINING PROTEIN"/>
    <property type="match status" value="1"/>
</dbReference>
<feature type="domain" description="DUF4139" evidence="1">
    <location>
        <begin position="219"/>
        <end position="494"/>
    </location>
</feature>
<evidence type="ECO:0000259" key="1">
    <source>
        <dbReference type="Pfam" id="PF13598"/>
    </source>
</evidence>
<organism evidence="2 3">
    <name type="scientific">Candidatus Iainarchaeum sp</name>
    <dbReference type="NCBI Taxonomy" id="3101447"/>
    <lineage>
        <taxon>Archaea</taxon>
        <taxon>Candidatus Iainarchaeota</taxon>
        <taxon>Candidatus Iainarchaeia</taxon>
        <taxon>Candidatus Iainarchaeales</taxon>
        <taxon>Candidatus Iainarchaeaceae</taxon>
        <taxon>Candidatus Iainarchaeum</taxon>
    </lineage>
</organism>
<sequence length="496" mass="55759">MDKKLVFGIGIVLLIGLIGLNSIIGNEQITVKAKPNFNVNEVSYKVAVGKPEVVLFDDTAQNIGEKGSSEITVYNQDFALVKDVREMFLEQGINLVQFKDIASGIDATSVFFQDLSFPSSFVVEQNYEYDLVSKNKILEKYLDKEITVQVVEGDQVKEYTGVLLSFNDGIVLNSDGKIIALSNTNKIEFTELPGGLLTKPTLVWKIYAEQAGNRETQTVYLTTGLDWRADYIATVNDDDTALDFTGWTTITNNSGTGYPDTKLKLVAGDIHRVQESPQYREVFEYAMSDGAAVPKQFGEEALFEYYLYTLDRKTTINNNETKQISLLSANNVSSQKEFVYDGQSNGNKVQVKLRFNNSESQGLGMPLPKGIVRVYKKDSDGQLQFVGEDEIDHTKTEDELELFLGNAFDVTGERTQTNSENFGKGFYKYEYKIKLENQKDEAVNVIVKENLGSSWTITKNSLPYDKKSSSEIEFNVNVPAKGEAEVTYTVEYRYYY</sequence>
<gene>
    <name evidence="2" type="ORF">CL944_02765</name>
</gene>
<accession>A0A2D6LQA9</accession>
<dbReference type="Proteomes" id="UP000226712">
    <property type="component" value="Unassembled WGS sequence"/>
</dbReference>